<sequence length="100" mass="11330">MVIYEGSSPFHANRAGQGNRFPFPTILRRIVVRGVFHATRPTILTRIVVRGVFHVNRLPLFWRESLSTTTFAPRIANKEAASSVLPCFQRLSQRLGRLGL</sequence>
<protein>
    <submittedName>
        <fullName evidence="1">Uncharacterized protein</fullName>
    </submittedName>
</protein>
<dbReference type="AlphaFoldDB" id="A0A291F166"/>
<name>A0A291F166_9ASTR</name>
<dbReference type="EMBL" id="MF770616">
    <property type="protein sequence ID" value="ATG25855.1"/>
    <property type="molecule type" value="Genomic_DNA"/>
</dbReference>
<geneLocation type="plastid" evidence="1"/>
<evidence type="ECO:0000313" key="1">
    <source>
        <dbReference type="EMBL" id="ATG25855.1"/>
    </source>
</evidence>
<reference evidence="1" key="1">
    <citation type="journal article" date="2014" name="Proc. Natl. Acad. Sci. U.S.A.">
        <title>The dynamic history of plastid genomes in the Campanulaceae sensu lato is unique among angiosperms.</title>
        <authorList>
            <person name="Knox E.B."/>
        </authorList>
    </citation>
    <scope>NUCLEOTIDE SEQUENCE</scope>
</reference>
<reference evidence="1" key="2">
    <citation type="submission" date="2017-08" db="EMBL/GenBank/DDBJ databases">
        <authorList>
            <person name="Knox E.B."/>
        </authorList>
    </citation>
    <scope>NUCLEOTIDE SEQUENCE</scope>
</reference>
<proteinExistence type="predicted"/>
<organism evidence="1">
    <name type="scientific">Monopsis debilis var. debilis</name>
    <dbReference type="NCBI Taxonomy" id="2041136"/>
    <lineage>
        <taxon>Eukaryota</taxon>
        <taxon>Viridiplantae</taxon>
        <taxon>Streptophyta</taxon>
        <taxon>Embryophyta</taxon>
        <taxon>Tracheophyta</taxon>
        <taxon>Spermatophyta</taxon>
        <taxon>Magnoliopsida</taxon>
        <taxon>eudicotyledons</taxon>
        <taxon>Gunneridae</taxon>
        <taxon>Pentapetalae</taxon>
        <taxon>asterids</taxon>
        <taxon>campanulids</taxon>
        <taxon>Asterales</taxon>
        <taxon>Campanulaceae</taxon>
        <taxon>Monopsis</taxon>
    </lineage>
</organism>
<accession>A0A291F166</accession>
<gene>
    <name evidence="1" type="primary">ORF100</name>
    <name evidence="1" type="ORF">Mo_de_de1Pt0522</name>
</gene>
<keyword evidence="1" id="KW-0934">Plastid</keyword>